<evidence type="ECO:0000313" key="2">
    <source>
        <dbReference type="EMBL" id="MBN2964079.1"/>
    </source>
</evidence>
<organism evidence="2 3">
    <name type="scientific">Sulfurospirillum tamanense</name>
    <dbReference type="NCBI Taxonomy" id="2813362"/>
    <lineage>
        <taxon>Bacteria</taxon>
        <taxon>Pseudomonadati</taxon>
        <taxon>Campylobacterota</taxon>
        <taxon>Epsilonproteobacteria</taxon>
        <taxon>Campylobacterales</taxon>
        <taxon>Sulfurospirillaceae</taxon>
        <taxon>Sulfurospirillum</taxon>
    </lineage>
</organism>
<evidence type="ECO:0000313" key="3">
    <source>
        <dbReference type="Proteomes" id="UP000703590"/>
    </source>
</evidence>
<dbReference type="Proteomes" id="UP000703590">
    <property type="component" value="Unassembled WGS sequence"/>
</dbReference>
<reference evidence="3" key="2">
    <citation type="submission" date="2021-02" db="EMBL/GenBank/DDBJ databases">
        <title>Sulfurospirillum tamanensis sp. nov.</title>
        <authorList>
            <person name="Merkel A.Y."/>
        </authorList>
    </citation>
    <scope>NUCLEOTIDE SEQUENCE [LARGE SCALE GENOMIC DNA]</scope>
    <source>
        <strain evidence="3">T05b</strain>
    </source>
</reference>
<feature type="transmembrane region" description="Helical" evidence="1">
    <location>
        <begin position="7"/>
        <end position="28"/>
    </location>
</feature>
<accession>A0ABS2WQX9</accession>
<keyword evidence="3" id="KW-1185">Reference proteome</keyword>
<reference evidence="2 3" key="3">
    <citation type="submission" date="2021-02" db="EMBL/GenBank/DDBJ databases">
        <authorList>
            <person name="Merkel A.Y."/>
        </authorList>
    </citation>
    <scope>NUCLEOTIDE SEQUENCE [LARGE SCALE GENOMIC DNA]</scope>
    <source>
        <strain evidence="2 3">T05b</strain>
    </source>
</reference>
<feature type="transmembrane region" description="Helical" evidence="1">
    <location>
        <begin position="48"/>
        <end position="69"/>
    </location>
</feature>
<dbReference type="EMBL" id="JAFHKK010000007">
    <property type="protein sequence ID" value="MBN2964079.1"/>
    <property type="molecule type" value="Genomic_DNA"/>
</dbReference>
<reference evidence="2 3" key="1">
    <citation type="submission" date="2021-02" db="EMBL/GenBank/DDBJ databases">
        <title>Sulfurospirillum tamanensis sp. nov.</title>
        <authorList>
            <person name="Frolova A."/>
            <person name="Merkel A."/>
            <person name="Slobodkin A."/>
        </authorList>
    </citation>
    <scope>NUCLEOTIDE SEQUENCE [LARGE SCALE GENOMIC DNA]</scope>
    <source>
        <strain evidence="2 3">T05b</strain>
    </source>
</reference>
<evidence type="ECO:0000256" key="1">
    <source>
        <dbReference type="SAM" id="Phobius"/>
    </source>
</evidence>
<protein>
    <submittedName>
        <fullName evidence="2">Uncharacterized protein</fullName>
    </submittedName>
</protein>
<sequence length="76" mass="8856">MRHLVREVVFFVILFGVLALGMHMDRWLSAPVAHWEGLGYHVMPWHPLVYTFGIYVVLSILRVVVALALRPFRRQA</sequence>
<gene>
    <name evidence="2" type="ORF">JWV37_04725</name>
</gene>
<dbReference type="RefSeq" id="WP_205458628.1">
    <property type="nucleotide sequence ID" value="NZ_JAFHKK010000007.1"/>
</dbReference>
<keyword evidence="1" id="KW-0472">Membrane</keyword>
<keyword evidence="1" id="KW-1133">Transmembrane helix</keyword>
<name>A0ABS2WQX9_9BACT</name>
<proteinExistence type="predicted"/>
<comment type="caution">
    <text evidence="2">The sequence shown here is derived from an EMBL/GenBank/DDBJ whole genome shotgun (WGS) entry which is preliminary data.</text>
</comment>
<keyword evidence="1" id="KW-0812">Transmembrane</keyword>